<comment type="caution">
    <text evidence="2">The sequence shown here is derived from an EMBL/GenBank/DDBJ whole genome shotgun (WGS) entry which is preliminary data.</text>
</comment>
<feature type="domain" description="Prolyl 3,4-dihydroxylase TPA1/OFD1 N-terminal" evidence="1">
    <location>
        <begin position="149"/>
        <end position="242"/>
    </location>
</feature>
<dbReference type="Gene3D" id="2.60.120.620">
    <property type="entry name" value="q2cbj1_9rhob like domain"/>
    <property type="match status" value="1"/>
</dbReference>
<dbReference type="InterPro" id="IPR051842">
    <property type="entry name" value="uS12_prolyl_hydroxylase"/>
</dbReference>
<evidence type="ECO:0000259" key="1">
    <source>
        <dbReference type="Pfam" id="PF13661"/>
    </source>
</evidence>
<organism evidence="2 3">
    <name type="scientific">Aurantiacibacter sediminis</name>
    <dbReference type="NCBI Taxonomy" id="2793064"/>
    <lineage>
        <taxon>Bacteria</taxon>
        <taxon>Pseudomonadati</taxon>
        <taxon>Pseudomonadota</taxon>
        <taxon>Alphaproteobacteria</taxon>
        <taxon>Sphingomonadales</taxon>
        <taxon>Erythrobacteraceae</taxon>
        <taxon>Aurantiacibacter</taxon>
    </lineage>
</organism>
<dbReference type="Pfam" id="PF13661">
    <property type="entry name" value="2OG-FeII_Oxy_4"/>
    <property type="match status" value="1"/>
</dbReference>
<proteinExistence type="predicted"/>
<evidence type="ECO:0000313" key="2">
    <source>
        <dbReference type="EMBL" id="MBH5322389.1"/>
    </source>
</evidence>
<dbReference type="RefSeq" id="WP_197921079.1">
    <property type="nucleotide sequence ID" value="NZ_CAWPTA010000007.1"/>
</dbReference>
<accession>A0ABS0N353</accession>
<dbReference type="EMBL" id="JAEANY010000002">
    <property type="protein sequence ID" value="MBH5322389.1"/>
    <property type="molecule type" value="Genomic_DNA"/>
</dbReference>
<gene>
    <name evidence="2" type="ORF">I5L03_07295</name>
</gene>
<sequence>MKKLFELNPDLDRAALAKEFAEKQRLQVRDFLTEETARELREIMEKHTEWGIALQAGSTAKPRNFRPAELRDQAIQRQAMEMGRETDQAAAKGDYAYRALRYSMVEGLQKGWDEGGPYAVLLEHLNAEEFLGFMRDITGIAELAKADGHASCFAAQHFLGKHNDSHVAEGWRVAYVLNLTIDNWHPDWGGYLTFFDDAGNVEVGFKPEFNTLNLFAVPQDHAVTYVPPFAPKGRYAISGWLRDR</sequence>
<dbReference type="Proteomes" id="UP000602442">
    <property type="component" value="Unassembled WGS sequence"/>
</dbReference>
<dbReference type="PANTHER" id="PTHR12117:SF0">
    <property type="entry name" value="PROLYL 3-HYDROXYLASE OGFOD1"/>
    <property type="match status" value="1"/>
</dbReference>
<keyword evidence="3" id="KW-1185">Reference proteome</keyword>
<reference evidence="2 3" key="1">
    <citation type="submission" date="2020-11" db="EMBL/GenBank/DDBJ databases">
        <title>Erythrobacter sediminis sp. nov., a marine bacterium from a tidal flat of Garorim Bay.</title>
        <authorList>
            <person name="Kim D."/>
            <person name="Yoo Y."/>
            <person name="Kim J.-J."/>
        </authorList>
    </citation>
    <scope>NUCLEOTIDE SEQUENCE [LARGE SCALE GENOMIC DNA]</scope>
    <source>
        <strain evidence="2 3">JGD-13</strain>
    </source>
</reference>
<name>A0ABS0N353_9SPHN</name>
<dbReference type="InterPro" id="IPR039558">
    <property type="entry name" value="TPA1/OFD1_N"/>
</dbReference>
<dbReference type="PANTHER" id="PTHR12117">
    <property type="entry name" value="HISTONE ACETYLTRANSFERASE COMPLEX"/>
    <property type="match status" value="1"/>
</dbReference>
<evidence type="ECO:0000313" key="3">
    <source>
        <dbReference type="Proteomes" id="UP000602442"/>
    </source>
</evidence>
<protein>
    <submittedName>
        <fullName evidence="2">2OG-Fe(II) oxygenase</fullName>
    </submittedName>
</protein>